<proteinExistence type="predicted"/>
<keyword evidence="3" id="KW-1185">Reference proteome</keyword>
<reference evidence="2" key="1">
    <citation type="submission" date="2018-05" db="EMBL/GenBank/DDBJ databases">
        <title>Draft genome of Mucuna pruriens seed.</title>
        <authorList>
            <person name="Nnadi N.E."/>
            <person name="Vos R."/>
            <person name="Hasami M.H."/>
            <person name="Devisetty U.K."/>
            <person name="Aguiy J.C."/>
        </authorList>
    </citation>
    <scope>NUCLEOTIDE SEQUENCE [LARGE SCALE GENOMIC DNA]</scope>
    <source>
        <strain evidence="2">JCA_2017</strain>
    </source>
</reference>
<evidence type="ECO:0000256" key="1">
    <source>
        <dbReference type="SAM" id="MobiDB-lite"/>
    </source>
</evidence>
<dbReference type="Proteomes" id="UP000257109">
    <property type="component" value="Unassembled WGS sequence"/>
</dbReference>
<name>A0A371GZJ2_MUCPR</name>
<feature type="non-terminal residue" evidence="2">
    <location>
        <position position="1"/>
    </location>
</feature>
<evidence type="ECO:0008006" key="4">
    <source>
        <dbReference type="Google" id="ProtNLM"/>
    </source>
</evidence>
<gene>
    <name evidence="2" type="ORF">CR513_21519</name>
</gene>
<protein>
    <recommendedName>
        <fullName evidence="4">Retrotransposon gag domain-containing protein</fullName>
    </recommendedName>
</protein>
<feature type="region of interest" description="Disordered" evidence="1">
    <location>
        <begin position="52"/>
        <end position="99"/>
    </location>
</feature>
<evidence type="ECO:0000313" key="2">
    <source>
        <dbReference type="EMBL" id="RDX95893.1"/>
    </source>
</evidence>
<comment type="caution">
    <text evidence="2">The sequence shown here is derived from an EMBL/GenBank/DDBJ whole genome shotgun (WGS) entry which is preliminary data.</text>
</comment>
<dbReference type="EMBL" id="QJKJ01004019">
    <property type="protein sequence ID" value="RDX95893.1"/>
    <property type="molecule type" value="Genomic_DNA"/>
</dbReference>
<feature type="compositionally biased region" description="Basic and acidic residues" evidence="1">
    <location>
        <begin position="86"/>
        <end position="99"/>
    </location>
</feature>
<accession>A0A371GZJ2</accession>
<dbReference type="AlphaFoldDB" id="A0A371GZJ2"/>
<evidence type="ECO:0000313" key="3">
    <source>
        <dbReference type="Proteomes" id="UP000257109"/>
    </source>
</evidence>
<sequence length="166" mass="19273">MASSSFNMEDLSPKSKLMMEYMKKLKEKIEKLEGGLESMRIDCHSVNAKIRSWSKKQEKEAKKPKRVSSSSDDNDESCNSKSSRSHRSENVVKTHERTFNEPKKIEQNIDCINCEDLTKVKLIALSLEGYALIWWNEITLQIEGIRRASIRRVEERDEGKIYAFVL</sequence>
<organism evidence="2 3">
    <name type="scientific">Mucuna pruriens</name>
    <name type="common">Velvet bean</name>
    <name type="synonym">Dolichos pruriens</name>
    <dbReference type="NCBI Taxonomy" id="157652"/>
    <lineage>
        <taxon>Eukaryota</taxon>
        <taxon>Viridiplantae</taxon>
        <taxon>Streptophyta</taxon>
        <taxon>Embryophyta</taxon>
        <taxon>Tracheophyta</taxon>
        <taxon>Spermatophyta</taxon>
        <taxon>Magnoliopsida</taxon>
        <taxon>eudicotyledons</taxon>
        <taxon>Gunneridae</taxon>
        <taxon>Pentapetalae</taxon>
        <taxon>rosids</taxon>
        <taxon>fabids</taxon>
        <taxon>Fabales</taxon>
        <taxon>Fabaceae</taxon>
        <taxon>Papilionoideae</taxon>
        <taxon>50 kb inversion clade</taxon>
        <taxon>NPAAA clade</taxon>
        <taxon>indigoferoid/millettioid clade</taxon>
        <taxon>Phaseoleae</taxon>
        <taxon>Mucuna</taxon>
    </lineage>
</organism>